<keyword evidence="2" id="KW-1185">Reference proteome</keyword>
<evidence type="ECO:0000313" key="2">
    <source>
        <dbReference type="Proteomes" id="UP000791440"/>
    </source>
</evidence>
<evidence type="ECO:0000313" key="1">
    <source>
        <dbReference type="EMBL" id="KAG6462897.1"/>
    </source>
</evidence>
<dbReference type="EMBL" id="JH668902">
    <property type="protein sequence ID" value="KAG6462897.1"/>
    <property type="molecule type" value="Genomic_DNA"/>
</dbReference>
<reference evidence="1" key="2">
    <citation type="submission" date="2020-12" db="EMBL/GenBank/DDBJ databases">
        <authorList>
            <person name="Kanost M."/>
        </authorList>
    </citation>
    <scope>NUCLEOTIDE SEQUENCE</scope>
</reference>
<comment type="caution">
    <text evidence="1">The sequence shown here is derived from an EMBL/GenBank/DDBJ whole genome shotgun (WGS) entry which is preliminary data.</text>
</comment>
<proteinExistence type="predicted"/>
<name>A0A921ZRG4_MANSE</name>
<gene>
    <name evidence="1" type="ORF">O3G_MSEX013523</name>
</gene>
<accession>A0A921ZRG4</accession>
<protein>
    <submittedName>
        <fullName evidence="1">Uncharacterized protein</fullName>
    </submittedName>
</protein>
<dbReference type="AlphaFoldDB" id="A0A921ZRG4"/>
<organism evidence="1 2">
    <name type="scientific">Manduca sexta</name>
    <name type="common">Tobacco hawkmoth</name>
    <name type="synonym">Tobacco hornworm</name>
    <dbReference type="NCBI Taxonomy" id="7130"/>
    <lineage>
        <taxon>Eukaryota</taxon>
        <taxon>Metazoa</taxon>
        <taxon>Ecdysozoa</taxon>
        <taxon>Arthropoda</taxon>
        <taxon>Hexapoda</taxon>
        <taxon>Insecta</taxon>
        <taxon>Pterygota</taxon>
        <taxon>Neoptera</taxon>
        <taxon>Endopterygota</taxon>
        <taxon>Lepidoptera</taxon>
        <taxon>Glossata</taxon>
        <taxon>Ditrysia</taxon>
        <taxon>Bombycoidea</taxon>
        <taxon>Sphingidae</taxon>
        <taxon>Sphinginae</taxon>
        <taxon>Sphingini</taxon>
        <taxon>Manduca</taxon>
    </lineage>
</organism>
<sequence>MAKIQEFCRLQDYWVSTRYLIQKYYQRLMVVCNQEKCSYLDWSCWIAVSPNYDCEGTEYRGVLRTHLCTKIFAAYLAYLH</sequence>
<reference evidence="1" key="1">
    <citation type="journal article" date="2016" name="Insect Biochem. Mol. Biol.">
        <title>Multifaceted biological insights from a draft genome sequence of the tobacco hornworm moth, Manduca sexta.</title>
        <authorList>
            <person name="Kanost M.R."/>
            <person name="Arrese E.L."/>
            <person name="Cao X."/>
            <person name="Chen Y.R."/>
            <person name="Chellapilla S."/>
            <person name="Goldsmith M.R."/>
            <person name="Grosse-Wilde E."/>
            <person name="Heckel D.G."/>
            <person name="Herndon N."/>
            <person name="Jiang H."/>
            <person name="Papanicolaou A."/>
            <person name="Qu J."/>
            <person name="Soulages J.L."/>
            <person name="Vogel H."/>
            <person name="Walters J."/>
            <person name="Waterhouse R.M."/>
            <person name="Ahn S.J."/>
            <person name="Almeida F.C."/>
            <person name="An C."/>
            <person name="Aqrawi P."/>
            <person name="Bretschneider A."/>
            <person name="Bryant W.B."/>
            <person name="Bucks S."/>
            <person name="Chao H."/>
            <person name="Chevignon G."/>
            <person name="Christen J.M."/>
            <person name="Clarke D.F."/>
            <person name="Dittmer N.T."/>
            <person name="Ferguson L.C.F."/>
            <person name="Garavelou S."/>
            <person name="Gordon K.H.J."/>
            <person name="Gunaratna R.T."/>
            <person name="Han Y."/>
            <person name="Hauser F."/>
            <person name="He Y."/>
            <person name="Heidel-Fischer H."/>
            <person name="Hirsh A."/>
            <person name="Hu Y."/>
            <person name="Jiang H."/>
            <person name="Kalra D."/>
            <person name="Klinner C."/>
            <person name="Konig C."/>
            <person name="Kovar C."/>
            <person name="Kroll A.R."/>
            <person name="Kuwar S.S."/>
            <person name="Lee S.L."/>
            <person name="Lehman R."/>
            <person name="Li K."/>
            <person name="Li Z."/>
            <person name="Liang H."/>
            <person name="Lovelace S."/>
            <person name="Lu Z."/>
            <person name="Mansfield J.H."/>
            <person name="McCulloch K.J."/>
            <person name="Mathew T."/>
            <person name="Morton B."/>
            <person name="Muzny D.M."/>
            <person name="Neunemann D."/>
            <person name="Ongeri F."/>
            <person name="Pauchet Y."/>
            <person name="Pu L.L."/>
            <person name="Pyrousis I."/>
            <person name="Rao X.J."/>
            <person name="Redding A."/>
            <person name="Roesel C."/>
            <person name="Sanchez-Gracia A."/>
            <person name="Schaack S."/>
            <person name="Shukla A."/>
            <person name="Tetreau G."/>
            <person name="Wang Y."/>
            <person name="Xiong G.H."/>
            <person name="Traut W."/>
            <person name="Walsh T.K."/>
            <person name="Worley K.C."/>
            <person name="Wu D."/>
            <person name="Wu W."/>
            <person name="Wu Y.Q."/>
            <person name="Zhang X."/>
            <person name="Zou Z."/>
            <person name="Zucker H."/>
            <person name="Briscoe A.D."/>
            <person name="Burmester T."/>
            <person name="Clem R.J."/>
            <person name="Feyereisen R."/>
            <person name="Grimmelikhuijzen C.J.P."/>
            <person name="Hamodrakas S.J."/>
            <person name="Hansson B.S."/>
            <person name="Huguet E."/>
            <person name="Jermiin L.S."/>
            <person name="Lan Q."/>
            <person name="Lehman H.K."/>
            <person name="Lorenzen M."/>
            <person name="Merzendorfer H."/>
            <person name="Michalopoulos I."/>
            <person name="Morton D.B."/>
            <person name="Muthukrishnan S."/>
            <person name="Oakeshott J.G."/>
            <person name="Palmer W."/>
            <person name="Park Y."/>
            <person name="Passarelli A.L."/>
            <person name="Rozas J."/>
            <person name="Schwartz L.M."/>
            <person name="Smith W."/>
            <person name="Southgate A."/>
            <person name="Vilcinskas A."/>
            <person name="Vogt R."/>
            <person name="Wang P."/>
            <person name="Werren J."/>
            <person name="Yu X.Q."/>
            <person name="Zhou J.J."/>
            <person name="Brown S.J."/>
            <person name="Scherer S.E."/>
            <person name="Richards S."/>
            <person name="Blissard G.W."/>
        </authorList>
    </citation>
    <scope>NUCLEOTIDE SEQUENCE</scope>
</reference>
<dbReference type="Proteomes" id="UP000791440">
    <property type="component" value="Unassembled WGS sequence"/>
</dbReference>